<evidence type="ECO:0000259" key="2">
    <source>
        <dbReference type="PROSITE" id="PS51352"/>
    </source>
</evidence>
<organism evidence="3 4">
    <name type="scientific">Hamadaea flava</name>
    <dbReference type="NCBI Taxonomy" id="1742688"/>
    <lineage>
        <taxon>Bacteria</taxon>
        <taxon>Bacillati</taxon>
        <taxon>Actinomycetota</taxon>
        <taxon>Actinomycetes</taxon>
        <taxon>Micromonosporales</taxon>
        <taxon>Micromonosporaceae</taxon>
        <taxon>Hamadaea</taxon>
    </lineage>
</organism>
<evidence type="ECO:0000256" key="1">
    <source>
        <dbReference type="SAM" id="Phobius"/>
    </source>
</evidence>
<proteinExistence type="predicted"/>
<evidence type="ECO:0000313" key="4">
    <source>
        <dbReference type="Proteomes" id="UP001595816"/>
    </source>
</evidence>
<keyword evidence="4" id="KW-1185">Reference proteome</keyword>
<keyword evidence="1" id="KW-0812">Transmembrane</keyword>
<protein>
    <submittedName>
        <fullName evidence="3">TlpA family protein disulfide reductase</fullName>
    </submittedName>
</protein>
<dbReference type="Pfam" id="PF00578">
    <property type="entry name" value="AhpC-TSA"/>
    <property type="match status" value="1"/>
</dbReference>
<feature type="transmembrane region" description="Helical" evidence="1">
    <location>
        <begin position="6"/>
        <end position="26"/>
    </location>
</feature>
<dbReference type="Proteomes" id="UP001595816">
    <property type="component" value="Unassembled WGS sequence"/>
</dbReference>
<dbReference type="RefSeq" id="WP_253751154.1">
    <property type="nucleotide sequence ID" value="NZ_JAMZDZ010000001.1"/>
</dbReference>
<dbReference type="Gene3D" id="3.40.30.10">
    <property type="entry name" value="Glutaredoxin"/>
    <property type="match status" value="1"/>
</dbReference>
<comment type="caution">
    <text evidence="3">The sequence shown here is derived from an EMBL/GenBank/DDBJ whole genome shotgun (WGS) entry which is preliminary data.</text>
</comment>
<name>A0ABV8LZU8_9ACTN</name>
<accession>A0ABV8LZU8</accession>
<sequence>MATLTAAVIILAVLTLLNLFLLFGVLRRLREQTAQQSQDNAFTLPENPVLQPGSRVGAFTTTTLDGDIVDSAELTGDALVGFFSPTCKPCRAAVPRFADYAARFPREKVLAVVVTDAQDFSEYADQLAGTARVVVEPHSGPLSEAFAVAGFPGLCVLSDGVVTANGMRVEELPDRVPAHA</sequence>
<dbReference type="EMBL" id="JBHSAY010000029">
    <property type="protein sequence ID" value="MFC4136285.1"/>
    <property type="molecule type" value="Genomic_DNA"/>
</dbReference>
<evidence type="ECO:0000313" key="3">
    <source>
        <dbReference type="EMBL" id="MFC4136285.1"/>
    </source>
</evidence>
<feature type="domain" description="Thioredoxin" evidence="2">
    <location>
        <begin position="50"/>
        <end position="180"/>
    </location>
</feature>
<dbReference type="InterPro" id="IPR013766">
    <property type="entry name" value="Thioredoxin_domain"/>
</dbReference>
<dbReference type="InterPro" id="IPR036249">
    <property type="entry name" value="Thioredoxin-like_sf"/>
</dbReference>
<gene>
    <name evidence="3" type="ORF">ACFOZ4_37245</name>
</gene>
<reference evidence="4" key="1">
    <citation type="journal article" date="2019" name="Int. J. Syst. Evol. Microbiol.">
        <title>The Global Catalogue of Microorganisms (GCM) 10K type strain sequencing project: providing services to taxonomists for standard genome sequencing and annotation.</title>
        <authorList>
            <consortium name="The Broad Institute Genomics Platform"/>
            <consortium name="The Broad Institute Genome Sequencing Center for Infectious Disease"/>
            <person name="Wu L."/>
            <person name="Ma J."/>
        </authorList>
    </citation>
    <scope>NUCLEOTIDE SEQUENCE [LARGE SCALE GENOMIC DNA]</scope>
    <source>
        <strain evidence="4">CGMCC 4.7289</strain>
    </source>
</reference>
<keyword evidence="1" id="KW-0472">Membrane</keyword>
<dbReference type="PROSITE" id="PS51352">
    <property type="entry name" value="THIOREDOXIN_2"/>
    <property type="match status" value="1"/>
</dbReference>
<dbReference type="SUPFAM" id="SSF52833">
    <property type="entry name" value="Thioredoxin-like"/>
    <property type="match status" value="1"/>
</dbReference>
<dbReference type="InterPro" id="IPR000866">
    <property type="entry name" value="AhpC/TSA"/>
</dbReference>
<keyword evidence="1" id="KW-1133">Transmembrane helix</keyword>